<feature type="domain" description="Solute-binding protein family 5" evidence="5">
    <location>
        <begin position="81"/>
        <end position="417"/>
    </location>
</feature>
<dbReference type="PANTHER" id="PTHR30290:SF38">
    <property type="entry name" value="D,D-DIPEPTIDE-BINDING PERIPLASMIC PROTEIN DDPA-RELATED"/>
    <property type="match status" value="1"/>
</dbReference>
<evidence type="ECO:0000256" key="3">
    <source>
        <dbReference type="ARBA" id="ARBA00022729"/>
    </source>
</evidence>
<organism evidence="6 7">
    <name type="scientific">Chelativorans composti</name>
    <dbReference type="NCBI Taxonomy" id="768533"/>
    <lineage>
        <taxon>Bacteria</taxon>
        <taxon>Pseudomonadati</taxon>
        <taxon>Pseudomonadota</taxon>
        <taxon>Alphaproteobacteria</taxon>
        <taxon>Hyphomicrobiales</taxon>
        <taxon>Phyllobacteriaceae</taxon>
        <taxon>Chelativorans</taxon>
    </lineage>
</organism>
<evidence type="ECO:0000256" key="1">
    <source>
        <dbReference type="ARBA" id="ARBA00004418"/>
    </source>
</evidence>
<dbReference type="RefSeq" id="WP_345099435.1">
    <property type="nucleotide sequence ID" value="NZ_BAABGS010000061.1"/>
</dbReference>
<dbReference type="Gene3D" id="3.40.190.10">
    <property type="entry name" value="Periplasmic binding protein-like II"/>
    <property type="match status" value="1"/>
</dbReference>
<dbReference type="PANTHER" id="PTHR30290">
    <property type="entry name" value="PERIPLASMIC BINDING COMPONENT OF ABC TRANSPORTER"/>
    <property type="match status" value="1"/>
</dbReference>
<dbReference type="CDD" id="cd00995">
    <property type="entry name" value="PBP2_NikA_DppA_OppA_like"/>
    <property type="match status" value="1"/>
</dbReference>
<sequence>MSFLRSAVKHLALAGASLALLASAASAQDSAPREPKGTLTIGWAWDPGTMDPQMHRARFTQIISHAMRDKLYYLPPPGLGLAPLVAEDVEQVDDTTYDLKLRQGVKFHNGDELTSEDVVYTFERLWDPATKSPRASMGNMANVESAEVVDRYTVRFKTKVPFGPPNQAIPGLNFAAQEIMNKKVDGARTLEETRTAAPMGVGPFKFVEWTPNQRVVMDAFLDYWQGAPGVERIIWRTIPEEATRVAELLSGSVDMIYPVTTDFVDQLRAANMKLEIVPGSSMRMLQMNVREGSPFADPEVRRAMNVAIDKDAIAEHIYRGLAVVARQVSGIGQEGYNPDYDPFTYDPEAAKAVLSKVTKPIEMLTVPMFELPAQFIAEQLRGYGMNVSTKIMDTAAFNAAVEAGDFDLALAFAGYGTGEFVGAYYNNHFECSRLATGRIRTGFCSEDLDRKYAELRRELDQARWQEKMDEINRELTEVHMPWVPLFIEAEVWAMQPHVQGFVGSSTGQMFDLHKVTLEK</sequence>
<evidence type="ECO:0000256" key="2">
    <source>
        <dbReference type="ARBA" id="ARBA00005695"/>
    </source>
</evidence>
<dbReference type="Proteomes" id="UP001597373">
    <property type="component" value="Unassembled WGS sequence"/>
</dbReference>
<keyword evidence="3 4" id="KW-0732">Signal</keyword>
<evidence type="ECO:0000259" key="5">
    <source>
        <dbReference type="Pfam" id="PF00496"/>
    </source>
</evidence>
<feature type="signal peptide" evidence="4">
    <location>
        <begin position="1"/>
        <end position="27"/>
    </location>
</feature>
<gene>
    <name evidence="6" type="ORF">ACFSMZ_09210</name>
</gene>
<evidence type="ECO:0000313" key="6">
    <source>
        <dbReference type="EMBL" id="MFD2259941.1"/>
    </source>
</evidence>
<dbReference type="InterPro" id="IPR030678">
    <property type="entry name" value="Peptide/Ni-bd"/>
</dbReference>
<comment type="caution">
    <text evidence="6">The sequence shown here is derived from an EMBL/GenBank/DDBJ whole genome shotgun (WGS) entry which is preliminary data.</text>
</comment>
<dbReference type="PIRSF" id="PIRSF002741">
    <property type="entry name" value="MppA"/>
    <property type="match status" value="1"/>
</dbReference>
<evidence type="ECO:0000313" key="7">
    <source>
        <dbReference type="Proteomes" id="UP001597373"/>
    </source>
</evidence>
<proteinExistence type="inferred from homology"/>
<accession>A0ABW5DK82</accession>
<comment type="subcellular location">
    <subcellularLocation>
        <location evidence="1">Periplasm</location>
    </subcellularLocation>
</comment>
<dbReference type="EMBL" id="JBHUIR010000030">
    <property type="protein sequence ID" value="MFD2259941.1"/>
    <property type="molecule type" value="Genomic_DNA"/>
</dbReference>
<dbReference type="SUPFAM" id="SSF53850">
    <property type="entry name" value="Periplasmic binding protein-like II"/>
    <property type="match status" value="1"/>
</dbReference>
<dbReference type="Gene3D" id="3.90.76.10">
    <property type="entry name" value="Dipeptide-binding Protein, Domain 1"/>
    <property type="match status" value="1"/>
</dbReference>
<name>A0ABW5DK82_9HYPH</name>
<dbReference type="InterPro" id="IPR000914">
    <property type="entry name" value="SBP_5_dom"/>
</dbReference>
<feature type="chain" id="PRO_5046912656" evidence="4">
    <location>
        <begin position="28"/>
        <end position="519"/>
    </location>
</feature>
<comment type="similarity">
    <text evidence="2">Belongs to the bacterial solute-binding protein 5 family.</text>
</comment>
<dbReference type="Gene3D" id="3.10.105.10">
    <property type="entry name" value="Dipeptide-binding Protein, Domain 3"/>
    <property type="match status" value="1"/>
</dbReference>
<dbReference type="Pfam" id="PF00496">
    <property type="entry name" value="SBP_bac_5"/>
    <property type="match status" value="1"/>
</dbReference>
<protein>
    <submittedName>
        <fullName evidence="6">ABC transporter substrate-binding protein</fullName>
    </submittedName>
</protein>
<keyword evidence="7" id="KW-1185">Reference proteome</keyword>
<reference evidence="7" key="1">
    <citation type="journal article" date="2019" name="Int. J. Syst. Evol. Microbiol.">
        <title>The Global Catalogue of Microorganisms (GCM) 10K type strain sequencing project: providing services to taxonomists for standard genome sequencing and annotation.</title>
        <authorList>
            <consortium name="The Broad Institute Genomics Platform"/>
            <consortium name="The Broad Institute Genome Sequencing Center for Infectious Disease"/>
            <person name="Wu L."/>
            <person name="Ma J."/>
        </authorList>
    </citation>
    <scope>NUCLEOTIDE SEQUENCE [LARGE SCALE GENOMIC DNA]</scope>
    <source>
        <strain evidence="7">KCTC 23707</strain>
    </source>
</reference>
<dbReference type="InterPro" id="IPR039424">
    <property type="entry name" value="SBP_5"/>
</dbReference>
<evidence type="ECO:0000256" key="4">
    <source>
        <dbReference type="SAM" id="SignalP"/>
    </source>
</evidence>